<accession>A0AA86TTU3</accession>
<proteinExistence type="predicted"/>
<protein>
    <submittedName>
        <fullName evidence="2">Hypothetical_protein</fullName>
    </submittedName>
</protein>
<reference evidence="1" key="1">
    <citation type="submission" date="2023-06" db="EMBL/GenBank/DDBJ databases">
        <authorList>
            <person name="Kurt Z."/>
        </authorList>
    </citation>
    <scope>NUCLEOTIDE SEQUENCE</scope>
</reference>
<name>A0AA86TTU3_9EUKA</name>
<dbReference type="EMBL" id="CATOUU010000407">
    <property type="protein sequence ID" value="CAI9928554.1"/>
    <property type="molecule type" value="Genomic_DNA"/>
</dbReference>
<gene>
    <name evidence="1" type="ORF">HINF_LOCUS16199</name>
    <name evidence="2" type="ORF">HINF_LOCUS74675</name>
</gene>
<sequence>MYLQYKQVDNQIQTRQQIRLQSTQHKNLLAGSYLILVFSQRKIIASVEYYLGLHFELEAYCYFGGYYQHDSQNYLTHYCLVYAQIVHSIHWFLNSIFALNKVFERLREGSCGCNLLQWDSSI</sequence>
<keyword evidence="3" id="KW-1185">Reference proteome</keyword>
<evidence type="ECO:0000313" key="3">
    <source>
        <dbReference type="Proteomes" id="UP001642409"/>
    </source>
</evidence>
<organism evidence="1">
    <name type="scientific">Hexamita inflata</name>
    <dbReference type="NCBI Taxonomy" id="28002"/>
    <lineage>
        <taxon>Eukaryota</taxon>
        <taxon>Metamonada</taxon>
        <taxon>Diplomonadida</taxon>
        <taxon>Hexamitidae</taxon>
        <taxon>Hexamitinae</taxon>
        <taxon>Hexamita</taxon>
    </lineage>
</organism>
<dbReference type="AlphaFoldDB" id="A0AA86TTU3"/>
<evidence type="ECO:0000313" key="2">
    <source>
        <dbReference type="EMBL" id="CAL6107827.1"/>
    </source>
</evidence>
<reference evidence="2 3" key="2">
    <citation type="submission" date="2024-07" db="EMBL/GenBank/DDBJ databases">
        <authorList>
            <person name="Akdeniz Z."/>
        </authorList>
    </citation>
    <scope>NUCLEOTIDE SEQUENCE [LARGE SCALE GENOMIC DNA]</scope>
</reference>
<evidence type="ECO:0000313" key="1">
    <source>
        <dbReference type="EMBL" id="CAI9928554.1"/>
    </source>
</evidence>
<dbReference type="EMBL" id="CAXDID020000641">
    <property type="protein sequence ID" value="CAL6107827.1"/>
    <property type="molecule type" value="Genomic_DNA"/>
</dbReference>
<dbReference type="Proteomes" id="UP001642409">
    <property type="component" value="Unassembled WGS sequence"/>
</dbReference>
<comment type="caution">
    <text evidence="1">The sequence shown here is derived from an EMBL/GenBank/DDBJ whole genome shotgun (WGS) entry which is preliminary data.</text>
</comment>